<organism evidence="2 3">
    <name type="scientific">Oryza sativa subsp. japonica</name>
    <name type="common">Rice</name>
    <dbReference type="NCBI Taxonomy" id="39947"/>
    <lineage>
        <taxon>Eukaryota</taxon>
        <taxon>Viridiplantae</taxon>
        <taxon>Streptophyta</taxon>
        <taxon>Embryophyta</taxon>
        <taxon>Tracheophyta</taxon>
        <taxon>Spermatophyta</taxon>
        <taxon>Magnoliopsida</taxon>
        <taxon>Liliopsida</taxon>
        <taxon>Poales</taxon>
        <taxon>Poaceae</taxon>
        <taxon>BOP clade</taxon>
        <taxon>Oryzoideae</taxon>
        <taxon>Oryzeae</taxon>
        <taxon>Oryzinae</taxon>
        <taxon>Oryza</taxon>
        <taxon>Oryza sativa</taxon>
    </lineage>
</organism>
<sequence>MGTKITPKIYKEPETNHCGVKSNEQKEKKSADESTDPGSGELDAASPAQTSGGIKRLCHRRRRCRRAAAFAGAGVESPGDSSRGVKEERRERRWPKPLGQPGPLIGPITAYTN</sequence>
<evidence type="ECO:0000313" key="3">
    <source>
        <dbReference type="Proteomes" id="UP000000763"/>
    </source>
</evidence>
<dbReference type="EMBL" id="AP007224">
    <property type="protein sequence ID" value="BAD38601.1"/>
    <property type="molecule type" value="Genomic_DNA"/>
</dbReference>
<feature type="compositionally biased region" description="Low complexity" evidence="1">
    <location>
        <begin position="96"/>
        <end position="113"/>
    </location>
</feature>
<feature type="compositionally biased region" description="Basic and acidic residues" evidence="1">
    <location>
        <begin position="23"/>
        <end position="32"/>
    </location>
</feature>
<proteinExistence type="predicted"/>
<dbReference type="Proteomes" id="UP000000763">
    <property type="component" value="Chromosome 2"/>
</dbReference>
<evidence type="ECO:0000256" key="1">
    <source>
        <dbReference type="SAM" id="MobiDB-lite"/>
    </source>
</evidence>
<gene>
    <name evidence="2" type="primary">P0463E12.13</name>
</gene>
<reference evidence="3" key="2">
    <citation type="journal article" date="2008" name="Nucleic Acids Res.">
        <title>The rice annotation project database (RAP-DB): 2008 update.</title>
        <authorList>
            <consortium name="The rice annotation project (RAP)"/>
        </authorList>
    </citation>
    <scope>GENOME REANNOTATION</scope>
    <source>
        <strain evidence="3">cv. Nipponbare</strain>
    </source>
</reference>
<evidence type="ECO:0000313" key="2">
    <source>
        <dbReference type="EMBL" id="BAD38601.1"/>
    </source>
</evidence>
<protein>
    <submittedName>
        <fullName evidence="2">Uncharacterized protein</fullName>
    </submittedName>
</protein>
<reference evidence="3" key="1">
    <citation type="journal article" date="2005" name="Nature">
        <title>The map-based sequence of the rice genome.</title>
        <authorList>
            <consortium name="International rice genome sequencing project (IRGSP)"/>
            <person name="Matsumoto T."/>
            <person name="Wu J."/>
            <person name="Kanamori H."/>
            <person name="Katayose Y."/>
            <person name="Fujisawa M."/>
            <person name="Namiki N."/>
            <person name="Mizuno H."/>
            <person name="Yamamoto K."/>
            <person name="Antonio B.A."/>
            <person name="Baba T."/>
            <person name="Sakata K."/>
            <person name="Nagamura Y."/>
            <person name="Aoki H."/>
            <person name="Arikawa K."/>
            <person name="Arita K."/>
            <person name="Bito T."/>
            <person name="Chiden Y."/>
            <person name="Fujitsuka N."/>
            <person name="Fukunaka R."/>
            <person name="Hamada M."/>
            <person name="Harada C."/>
            <person name="Hayashi A."/>
            <person name="Hijishita S."/>
            <person name="Honda M."/>
            <person name="Hosokawa S."/>
            <person name="Ichikawa Y."/>
            <person name="Idonuma A."/>
            <person name="Iijima M."/>
            <person name="Ikeda M."/>
            <person name="Ikeno M."/>
            <person name="Ito K."/>
            <person name="Ito S."/>
            <person name="Ito T."/>
            <person name="Ito Y."/>
            <person name="Ito Y."/>
            <person name="Iwabuchi A."/>
            <person name="Kamiya K."/>
            <person name="Karasawa W."/>
            <person name="Kurita K."/>
            <person name="Katagiri S."/>
            <person name="Kikuta A."/>
            <person name="Kobayashi H."/>
            <person name="Kobayashi N."/>
            <person name="Machita K."/>
            <person name="Maehara T."/>
            <person name="Masukawa M."/>
            <person name="Mizubayashi T."/>
            <person name="Mukai Y."/>
            <person name="Nagasaki H."/>
            <person name="Nagata Y."/>
            <person name="Naito S."/>
            <person name="Nakashima M."/>
            <person name="Nakama Y."/>
            <person name="Nakamichi Y."/>
            <person name="Nakamura M."/>
            <person name="Meguro A."/>
            <person name="Negishi M."/>
            <person name="Ohta I."/>
            <person name="Ohta T."/>
            <person name="Okamoto M."/>
            <person name="Ono N."/>
            <person name="Saji S."/>
            <person name="Sakaguchi M."/>
            <person name="Sakai K."/>
            <person name="Shibata M."/>
            <person name="Shimokawa T."/>
            <person name="Song J."/>
            <person name="Takazaki Y."/>
            <person name="Terasawa K."/>
            <person name="Tsugane M."/>
            <person name="Tsuji K."/>
            <person name="Ueda S."/>
            <person name="Waki K."/>
            <person name="Yamagata H."/>
            <person name="Yamamoto M."/>
            <person name="Yamamoto S."/>
            <person name="Yamane H."/>
            <person name="Yoshiki S."/>
            <person name="Yoshihara R."/>
            <person name="Yukawa K."/>
            <person name="Zhong H."/>
            <person name="Yano M."/>
            <person name="Yuan Q."/>
            <person name="Ouyang S."/>
            <person name="Liu J."/>
            <person name="Jones K.M."/>
            <person name="Gansberger K."/>
            <person name="Moffat K."/>
            <person name="Hill J."/>
            <person name="Bera J."/>
            <person name="Fadrosh D."/>
            <person name="Jin S."/>
            <person name="Johri S."/>
            <person name="Kim M."/>
            <person name="Overton L."/>
            <person name="Reardon M."/>
            <person name="Tsitrin T."/>
            <person name="Vuong H."/>
            <person name="Weaver B."/>
            <person name="Ciecko A."/>
            <person name="Tallon L."/>
            <person name="Jackson J."/>
            <person name="Pai G."/>
            <person name="Aken S.V."/>
            <person name="Utterback T."/>
            <person name="Reidmuller S."/>
            <person name="Feldblyum T."/>
            <person name="Hsiao J."/>
            <person name="Zismann V."/>
            <person name="Iobst S."/>
            <person name="de Vazeille A.R."/>
            <person name="Buell C.R."/>
            <person name="Ying K."/>
            <person name="Li Y."/>
            <person name="Lu T."/>
            <person name="Huang Y."/>
            <person name="Zhao Q."/>
            <person name="Feng Q."/>
            <person name="Zhang L."/>
            <person name="Zhu J."/>
            <person name="Weng Q."/>
            <person name="Mu J."/>
            <person name="Lu Y."/>
            <person name="Fan D."/>
            <person name="Liu Y."/>
            <person name="Guan J."/>
            <person name="Zhang Y."/>
            <person name="Yu S."/>
            <person name="Liu X."/>
            <person name="Zhang Y."/>
            <person name="Hong G."/>
            <person name="Han B."/>
            <person name="Choisne N."/>
            <person name="Demange N."/>
            <person name="Orjeda G."/>
            <person name="Samain S."/>
            <person name="Cattolico L."/>
            <person name="Pelletier E."/>
            <person name="Couloux A."/>
            <person name="Segurens B."/>
            <person name="Wincker P."/>
            <person name="D'Hont A."/>
            <person name="Scarpelli C."/>
            <person name="Weissenbach J."/>
            <person name="Salanoubat M."/>
            <person name="Quetier F."/>
            <person name="Yu Y."/>
            <person name="Kim H.R."/>
            <person name="Rambo T."/>
            <person name="Currie J."/>
            <person name="Collura K."/>
            <person name="Luo M."/>
            <person name="Yang T."/>
            <person name="Ammiraju J.S.S."/>
            <person name="Engler F."/>
            <person name="Soderlund C."/>
            <person name="Wing R.A."/>
            <person name="Palmer L.E."/>
            <person name="de la Bastide M."/>
            <person name="Spiegel L."/>
            <person name="Nascimento L."/>
            <person name="Zutavern T."/>
            <person name="O'Shaughnessy A."/>
            <person name="Dike S."/>
            <person name="Dedhia N."/>
            <person name="Preston R."/>
            <person name="Balija V."/>
            <person name="McCombie W.R."/>
            <person name="Chow T."/>
            <person name="Chen H."/>
            <person name="Chung M."/>
            <person name="Chen C."/>
            <person name="Shaw J."/>
            <person name="Wu H."/>
            <person name="Hsiao K."/>
            <person name="Chao Y."/>
            <person name="Chu M."/>
            <person name="Cheng C."/>
            <person name="Hour A."/>
            <person name="Lee P."/>
            <person name="Lin S."/>
            <person name="Lin Y."/>
            <person name="Liou J."/>
            <person name="Liu S."/>
            <person name="Hsing Y."/>
            <person name="Raghuvanshi S."/>
            <person name="Mohanty A."/>
            <person name="Bharti A.K."/>
            <person name="Gaur A."/>
            <person name="Gupta V."/>
            <person name="Kumar D."/>
            <person name="Ravi V."/>
            <person name="Vij S."/>
            <person name="Kapur A."/>
            <person name="Khurana P."/>
            <person name="Khurana P."/>
            <person name="Khurana J.P."/>
            <person name="Tyagi A.K."/>
            <person name="Gaikwad K."/>
            <person name="Singh A."/>
            <person name="Dalal V."/>
            <person name="Srivastava S."/>
            <person name="Dixit A."/>
            <person name="Pal A.K."/>
            <person name="Ghazi I.A."/>
            <person name="Yadav M."/>
            <person name="Pandit A."/>
            <person name="Bhargava A."/>
            <person name="Sureshbabu K."/>
            <person name="Batra K."/>
            <person name="Sharma T.R."/>
            <person name="Mohapatra T."/>
            <person name="Singh N.K."/>
            <person name="Messing J."/>
            <person name="Nelson A.B."/>
            <person name="Fuks G."/>
            <person name="Kavchok S."/>
            <person name="Keizer G."/>
            <person name="Linton E."/>
            <person name="Llaca V."/>
            <person name="Song R."/>
            <person name="Tanyolac B."/>
            <person name="Young S."/>
            <person name="Ho-Il K."/>
            <person name="Hahn J.H."/>
            <person name="Sangsakoo G."/>
            <person name="Vanavichit A."/>
            <person name="de Mattos Luiz.A.T."/>
            <person name="Zimmer P.D."/>
            <person name="Malone G."/>
            <person name="Dellagostin O."/>
            <person name="de Oliveira A.C."/>
            <person name="Bevan M."/>
            <person name="Bancroft I."/>
            <person name="Minx P."/>
            <person name="Cordum H."/>
            <person name="Wilson R."/>
            <person name="Cheng Z."/>
            <person name="Jin W."/>
            <person name="Jiang J."/>
            <person name="Leong S.A."/>
            <person name="Iwama H."/>
            <person name="Gojobori T."/>
            <person name="Itoh T."/>
            <person name="Niimura Y."/>
            <person name="Fujii Y."/>
            <person name="Habara T."/>
            <person name="Sakai H."/>
            <person name="Sato Y."/>
            <person name="Wilson G."/>
            <person name="Kumar K."/>
            <person name="McCouch S."/>
            <person name="Juretic N."/>
            <person name="Hoen D."/>
            <person name="Wright S."/>
            <person name="Bruskiewich R."/>
            <person name="Bureau T."/>
            <person name="Miyao A."/>
            <person name="Hirochika H."/>
            <person name="Nishikawa T."/>
            <person name="Kadowaki K."/>
            <person name="Sugiura M."/>
            <person name="Burr B."/>
            <person name="Sasaki T."/>
        </authorList>
    </citation>
    <scope>NUCLEOTIDE SEQUENCE [LARGE SCALE GENOMIC DNA]</scope>
    <source>
        <strain evidence="3">cv. Nipponbare</strain>
    </source>
</reference>
<accession>Q67IU0</accession>
<name>Q67IU0_ORYSJ</name>
<feature type="region of interest" description="Disordered" evidence="1">
    <location>
        <begin position="1"/>
        <end position="57"/>
    </location>
</feature>
<feature type="region of interest" description="Disordered" evidence="1">
    <location>
        <begin position="69"/>
        <end position="113"/>
    </location>
</feature>
<dbReference type="AlphaFoldDB" id="Q67IU0"/>